<keyword evidence="3" id="KW-0547">Nucleotide-binding</keyword>
<feature type="domain" description="ABC transporter" evidence="8">
    <location>
        <begin position="348"/>
        <end position="581"/>
    </location>
</feature>
<dbReference type="InterPro" id="IPR003439">
    <property type="entry name" value="ABC_transporter-like_ATP-bd"/>
</dbReference>
<keyword evidence="5 7" id="KW-1133">Transmembrane helix</keyword>
<dbReference type="InterPro" id="IPR036640">
    <property type="entry name" value="ABC1_TM_sf"/>
</dbReference>
<evidence type="ECO:0000259" key="9">
    <source>
        <dbReference type="PROSITE" id="PS50929"/>
    </source>
</evidence>
<dbReference type="PANTHER" id="PTHR24221:SF653">
    <property type="entry name" value="TRANSPORT ATP-BINDING PROTEIN CYDC"/>
    <property type="match status" value="1"/>
</dbReference>
<dbReference type="Proteomes" id="UP000030023">
    <property type="component" value="Unassembled WGS sequence"/>
</dbReference>
<keyword evidence="2 7" id="KW-0812">Transmembrane</keyword>
<evidence type="ECO:0000256" key="1">
    <source>
        <dbReference type="ARBA" id="ARBA00004651"/>
    </source>
</evidence>
<evidence type="ECO:0000313" key="11">
    <source>
        <dbReference type="Proteomes" id="UP000030023"/>
    </source>
</evidence>
<evidence type="ECO:0000259" key="8">
    <source>
        <dbReference type="PROSITE" id="PS50893"/>
    </source>
</evidence>
<keyword evidence="6 7" id="KW-0472">Membrane</keyword>
<organism evidence="10 11">
    <name type="scientific">Oenococcus alcoholitolerans</name>
    <dbReference type="NCBI Taxonomy" id="931074"/>
    <lineage>
        <taxon>Bacteria</taxon>
        <taxon>Bacillati</taxon>
        <taxon>Bacillota</taxon>
        <taxon>Bacilli</taxon>
        <taxon>Lactobacillales</taxon>
        <taxon>Lactobacillaceae</taxon>
        <taxon>Oenococcus</taxon>
    </lineage>
</organism>
<dbReference type="InterPro" id="IPR017871">
    <property type="entry name" value="ABC_transporter-like_CS"/>
</dbReference>
<feature type="transmembrane region" description="Helical" evidence="7">
    <location>
        <begin position="25"/>
        <end position="49"/>
    </location>
</feature>
<evidence type="ECO:0000256" key="5">
    <source>
        <dbReference type="ARBA" id="ARBA00022989"/>
    </source>
</evidence>
<comment type="caution">
    <text evidence="10">The sequence shown here is derived from an EMBL/GenBank/DDBJ whole genome shotgun (WGS) entry which is preliminary data.</text>
</comment>
<dbReference type="SUPFAM" id="SSF90123">
    <property type="entry name" value="ABC transporter transmembrane region"/>
    <property type="match status" value="1"/>
</dbReference>
<reference evidence="10 11" key="1">
    <citation type="journal article" date="2014" name="Antonie Van Leeuwenhoek">
        <title>Oenococcus alcoholitolerans sp. nov., a lactic acid bacteria isolated from cachaca and ethanol fermentation processes.</title>
        <authorList>
            <person name="Badotti F."/>
            <person name="Moreira A.P."/>
            <person name="Tonon L.A."/>
            <person name="de Lucena B.T."/>
            <person name="Gomes Fde C."/>
            <person name="Kruger R."/>
            <person name="Thompson C.C."/>
            <person name="de Morais M.A.Jr."/>
            <person name="Rosa C.A."/>
            <person name="Thompson F.L."/>
        </authorList>
    </citation>
    <scope>NUCLEOTIDE SEQUENCE [LARGE SCALE GENOMIC DNA]</scope>
    <source>
        <strain evidence="10 11">UFRJ-M7.2.18</strain>
    </source>
</reference>
<feature type="transmembrane region" description="Helical" evidence="7">
    <location>
        <begin position="253"/>
        <end position="271"/>
    </location>
</feature>
<protein>
    <recommendedName>
        <fullName evidence="12">Cysteine ABC transporter ATP-binding protein</fullName>
    </recommendedName>
</protein>
<evidence type="ECO:0000256" key="3">
    <source>
        <dbReference type="ARBA" id="ARBA00022741"/>
    </source>
</evidence>
<dbReference type="InterPro" id="IPR003593">
    <property type="entry name" value="AAA+_ATPase"/>
</dbReference>
<dbReference type="InterPro" id="IPR039421">
    <property type="entry name" value="Type_1_exporter"/>
</dbReference>
<keyword evidence="4" id="KW-0067">ATP-binding</keyword>
<evidence type="ECO:0000256" key="4">
    <source>
        <dbReference type="ARBA" id="ARBA00022840"/>
    </source>
</evidence>
<accession>A0ABR4XS46</accession>
<evidence type="ECO:0008006" key="12">
    <source>
        <dbReference type="Google" id="ProtNLM"/>
    </source>
</evidence>
<feature type="transmembrane region" description="Helical" evidence="7">
    <location>
        <begin position="166"/>
        <end position="187"/>
    </location>
</feature>
<sequence>MYKVKNKIKDDQWFLPFLKKRGSKLFLIFLLAFLTVFCASALMFTSGYLISRSARHPENLFVVYVPVVLTRAFGIGRPVFKYLQSLQSHDWVLSIASSLRDKLYFQLEGTGSFLAQIFKTGDLLELLSDDIDHLENFYLRVIFPVLQAYLVYVFVLFLSLILDWRLFLGILLSLLASLLLVPVLLISKVWINYLKKKDLTGKSYQIMTDAVLGIEDWKISGRIKDFIGLTRKEDHEISRLDHQKDDLNLNKSFLVQVCFAAAVLFTLFWAGKNLTYSNSAANYAAAIVLTLFPIFDCFAPVVSAFDELPFYLFSLDQLNDFSKKNNKAVLKNKNNFIDISSNEVIKEINIKNAAFSYSADDDPLLKDFSLDIEPEEKIAVLGPSGEGKTTLLQLIIGELQLQKGKILYNGRQKISDDQIKKSFSYLNQDPFIFNSSILNNVRLADEKASRKQVIDLLKDVGLWNFVKKLPNDIDYQVSEKGNQLSGGQKQRLALARILLKDSPILLLDEPTSGLDPITERHLIDTILETQKHKTMIWVTHRLVGLEKMDKIIFLDKGKAVMEGRPSDLYQKYPRFAHLYDLDAGRVD</sequence>
<dbReference type="NCBIfam" id="TIGR02868">
    <property type="entry name" value="CydC"/>
    <property type="match status" value="1"/>
</dbReference>
<comment type="subcellular location">
    <subcellularLocation>
        <location evidence="1">Cell membrane</location>
        <topology evidence="1">Multi-pass membrane protein</topology>
    </subcellularLocation>
</comment>
<dbReference type="Pfam" id="PF00005">
    <property type="entry name" value="ABC_tran"/>
    <property type="match status" value="1"/>
</dbReference>
<name>A0ABR4XS46_9LACO</name>
<feature type="domain" description="ABC transmembrane type-1" evidence="9">
    <location>
        <begin position="26"/>
        <end position="227"/>
    </location>
</feature>
<dbReference type="PROSITE" id="PS00211">
    <property type="entry name" value="ABC_TRANSPORTER_1"/>
    <property type="match status" value="1"/>
</dbReference>
<evidence type="ECO:0000256" key="7">
    <source>
        <dbReference type="SAM" id="Phobius"/>
    </source>
</evidence>
<keyword evidence="11" id="KW-1185">Reference proteome</keyword>
<proteinExistence type="predicted"/>
<feature type="transmembrane region" description="Helical" evidence="7">
    <location>
        <begin position="137"/>
        <end position="160"/>
    </location>
</feature>
<dbReference type="EMBL" id="AXCV01000042">
    <property type="protein sequence ID" value="KGO32313.1"/>
    <property type="molecule type" value="Genomic_DNA"/>
</dbReference>
<evidence type="ECO:0000256" key="2">
    <source>
        <dbReference type="ARBA" id="ARBA00022692"/>
    </source>
</evidence>
<evidence type="ECO:0000256" key="6">
    <source>
        <dbReference type="ARBA" id="ARBA00023136"/>
    </source>
</evidence>
<dbReference type="SMART" id="SM00382">
    <property type="entry name" value="AAA"/>
    <property type="match status" value="1"/>
</dbReference>
<dbReference type="Pfam" id="PF00664">
    <property type="entry name" value="ABC_membrane"/>
    <property type="match status" value="1"/>
</dbReference>
<dbReference type="Gene3D" id="1.20.1560.10">
    <property type="entry name" value="ABC transporter type 1, transmembrane domain"/>
    <property type="match status" value="1"/>
</dbReference>
<evidence type="ECO:0000313" key="10">
    <source>
        <dbReference type="EMBL" id="KGO32313.1"/>
    </source>
</evidence>
<dbReference type="Gene3D" id="3.40.50.300">
    <property type="entry name" value="P-loop containing nucleotide triphosphate hydrolases"/>
    <property type="match status" value="1"/>
</dbReference>
<dbReference type="SUPFAM" id="SSF52540">
    <property type="entry name" value="P-loop containing nucleoside triphosphate hydrolases"/>
    <property type="match status" value="1"/>
</dbReference>
<dbReference type="InterPro" id="IPR027417">
    <property type="entry name" value="P-loop_NTPase"/>
</dbReference>
<feature type="transmembrane region" description="Helical" evidence="7">
    <location>
        <begin position="283"/>
        <end position="305"/>
    </location>
</feature>
<dbReference type="PANTHER" id="PTHR24221">
    <property type="entry name" value="ATP-BINDING CASSETTE SUB-FAMILY B"/>
    <property type="match status" value="1"/>
</dbReference>
<dbReference type="PROSITE" id="PS50929">
    <property type="entry name" value="ABC_TM1F"/>
    <property type="match status" value="1"/>
</dbReference>
<dbReference type="PROSITE" id="PS50893">
    <property type="entry name" value="ABC_TRANSPORTER_2"/>
    <property type="match status" value="1"/>
</dbReference>
<dbReference type="InterPro" id="IPR014223">
    <property type="entry name" value="ABC_CydC/D"/>
</dbReference>
<gene>
    <name evidence="10" type="ORF">Q757_01740</name>
</gene>
<dbReference type="InterPro" id="IPR011527">
    <property type="entry name" value="ABC1_TM_dom"/>
</dbReference>